<sequence>MDALQRLFSEMNFQSVHVVISILLLVVFSKISGYISRKLQQPAVVGEIIGGIAIGPSVLGWVEPGSLLNRIGEIGAILLMFIAGIETNTAMLKRVLNNALFVAAIGVAVPFAAGYYLGRYLGYPTSASMLLGTILVSTSVSITVQVLKDMGKLHTIVGTTILAAAVIDDIFGFLILTVVLVLIAPGSESINGLFAAKLSVKLFAFAALTLAGKMIFLRLIDFLKRRRAHLLVVLSLLGIAFCFAFLAEAAGLTGVVGAYLIGMLMSSSLRASSRADINYIGYLEAIGYSVFIPVFFVGFGLRLIVSQLGFELIGLIVTITTLAIFSKIIGCGIGAKISGMNLLSSFQVGVGMVPRGEVGLIVSMIAFQRGIINQNLLSVTVWVVLITTLLTPFMLKGAFPPGEES</sequence>
<dbReference type="InterPro" id="IPR006153">
    <property type="entry name" value="Cation/H_exchanger_TM"/>
</dbReference>
<feature type="transmembrane region" description="Helical" evidence="11">
    <location>
        <begin position="43"/>
        <end position="62"/>
    </location>
</feature>
<dbReference type="Gene3D" id="1.20.1530.20">
    <property type="match status" value="1"/>
</dbReference>
<keyword evidence="7" id="KW-0915">Sodium</keyword>
<feature type="transmembrane region" description="Helical" evidence="11">
    <location>
        <begin position="379"/>
        <end position="399"/>
    </location>
</feature>
<evidence type="ECO:0000256" key="2">
    <source>
        <dbReference type="ARBA" id="ARBA00005551"/>
    </source>
</evidence>
<accession>A0ABU5ZMP6</accession>
<dbReference type="Proteomes" id="UP001310386">
    <property type="component" value="Unassembled WGS sequence"/>
</dbReference>
<feature type="transmembrane region" description="Helical" evidence="11">
    <location>
        <begin position="159"/>
        <end position="182"/>
    </location>
</feature>
<comment type="caution">
    <text evidence="13">The sequence shown here is derived from an EMBL/GenBank/DDBJ whole genome shotgun (WGS) entry which is preliminary data.</text>
</comment>
<feature type="transmembrane region" description="Helical" evidence="11">
    <location>
        <begin position="285"/>
        <end position="305"/>
    </location>
</feature>
<keyword evidence="3" id="KW-0813">Transport</keyword>
<keyword evidence="5 11" id="KW-0812">Transmembrane</keyword>
<dbReference type="PANTHER" id="PTHR43562">
    <property type="entry name" value="NAPA-TYPE SODIUM/HYDROGEN ANTIPORTER"/>
    <property type="match status" value="1"/>
</dbReference>
<evidence type="ECO:0000259" key="12">
    <source>
        <dbReference type="Pfam" id="PF00999"/>
    </source>
</evidence>
<evidence type="ECO:0000313" key="14">
    <source>
        <dbReference type="Proteomes" id="UP001310386"/>
    </source>
</evidence>
<evidence type="ECO:0000256" key="1">
    <source>
        <dbReference type="ARBA" id="ARBA00004141"/>
    </source>
</evidence>
<feature type="transmembrane region" description="Helical" evidence="11">
    <location>
        <begin position="129"/>
        <end position="147"/>
    </location>
</feature>
<evidence type="ECO:0000256" key="4">
    <source>
        <dbReference type="ARBA" id="ARBA00022449"/>
    </source>
</evidence>
<name>A0ABU5ZMP6_9BACL</name>
<dbReference type="PANTHER" id="PTHR43562:SF3">
    <property type="entry name" value="SODIUM ION_PROTON EXCHANGER (EUROFUNG)"/>
    <property type="match status" value="1"/>
</dbReference>
<feature type="transmembrane region" description="Helical" evidence="11">
    <location>
        <begin position="347"/>
        <end position="367"/>
    </location>
</feature>
<feature type="transmembrane region" description="Helical" evidence="11">
    <location>
        <begin position="232"/>
        <end position="265"/>
    </location>
</feature>
<gene>
    <name evidence="13" type="ORF">VF724_15985</name>
</gene>
<comment type="subcellular location">
    <subcellularLocation>
        <location evidence="1">Membrane</location>
        <topology evidence="1">Multi-pass membrane protein</topology>
    </subcellularLocation>
</comment>
<protein>
    <submittedName>
        <fullName evidence="13">Cation:proton antiporter</fullName>
    </submittedName>
</protein>
<evidence type="ECO:0000256" key="5">
    <source>
        <dbReference type="ARBA" id="ARBA00022692"/>
    </source>
</evidence>
<feature type="domain" description="Cation/H+ exchanger transmembrane" evidence="12">
    <location>
        <begin position="27"/>
        <end position="396"/>
    </location>
</feature>
<evidence type="ECO:0000256" key="9">
    <source>
        <dbReference type="ARBA" id="ARBA00023136"/>
    </source>
</evidence>
<evidence type="ECO:0000256" key="6">
    <source>
        <dbReference type="ARBA" id="ARBA00022989"/>
    </source>
</evidence>
<evidence type="ECO:0000256" key="3">
    <source>
        <dbReference type="ARBA" id="ARBA00022448"/>
    </source>
</evidence>
<keyword evidence="8" id="KW-0406">Ion transport</keyword>
<proteinExistence type="inferred from homology"/>
<dbReference type="Pfam" id="PF00999">
    <property type="entry name" value="Na_H_Exchanger"/>
    <property type="match status" value="1"/>
</dbReference>
<comment type="similarity">
    <text evidence="2">Belongs to the monovalent cation:proton antiporter 2 (CPA2) transporter (TC 2.A.37) family.</text>
</comment>
<keyword evidence="10" id="KW-0739">Sodium transport</keyword>
<keyword evidence="6 11" id="KW-1133">Transmembrane helix</keyword>
<evidence type="ECO:0000256" key="11">
    <source>
        <dbReference type="SAM" id="Phobius"/>
    </source>
</evidence>
<dbReference type="EMBL" id="JAYJLD010000028">
    <property type="protein sequence ID" value="MEB3103157.1"/>
    <property type="molecule type" value="Genomic_DNA"/>
</dbReference>
<dbReference type="RefSeq" id="WP_371755285.1">
    <property type="nucleotide sequence ID" value="NZ_JAYJLD010000028.1"/>
</dbReference>
<keyword evidence="4" id="KW-0050">Antiport</keyword>
<evidence type="ECO:0000256" key="10">
    <source>
        <dbReference type="ARBA" id="ARBA00023201"/>
    </source>
</evidence>
<feature type="transmembrane region" description="Helical" evidence="11">
    <location>
        <begin position="99"/>
        <end position="117"/>
    </location>
</feature>
<evidence type="ECO:0000313" key="13">
    <source>
        <dbReference type="EMBL" id="MEB3103157.1"/>
    </source>
</evidence>
<keyword evidence="9 11" id="KW-0472">Membrane</keyword>
<feature type="transmembrane region" description="Helical" evidence="11">
    <location>
        <begin position="312"/>
        <end position="335"/>
    </location>
</feature>
<keyword evidence="14" id="KW-1185">Reference proteome</keyword>
<reference evidence="13" key="1">
    <citation type="submission" date="2023-12" db="EMBL/GenBank/DDBJ databases">
        <title>Fervidustalea candida gen. nov., sp. nov., a novel member of the family Paenibacillaceae isolated from a geothermal area.</title>
        <authorList>
            <person name="Li W.-J."/>
            <person name="Jiao J.-Y."/>
            <person name="Chen Y."/>
        </authorList>
    </citation>
    <scope>NUCLEOTIDE SEQUENCE</scope>
    <source>
        <strain evidence="13">SYSU GA230002</strain>
    </source>
</reference>
<feature type="transmembrane region" description="Helical" evidence="11">
    <location>
        <begin position="74"/>
        <end position="92"/>
    </location>
</feature>
<feature type="transmembrane region" description="Helical" evidence="11">
    <location>
        <begin position="202"/>
        <end position="220"/>
    </location>
</feature>
<evidence type="ECO:0000256" key="8">
    <source>
        <dbReference type="ARBA" id="ARBA00023065"/>
    </source>
</evidence>
<evidence type="ECO:0000256" key="7">
    <source>
        <dbReference type="ARBA" id="ARBA00023053"/>
    </source>
</evidence>
<dbReference type="InterPro" id="IPR038770">
    <property type="entry name" value="Na+/solute_symporter_sf"/>
</dbReference>
<organism evidence="13 14">
    <name type="scientific">Ferviditalea candida</name>
    <dbReference type="NCBI Taxonomy" id="3108399"/>
    <lineage>
        <taxon>Bacteria</taxon>
        <taxon>Bacillati</taxon>
        <taxon>Bacillota</taxon>
        <taxon>Bacilli</taxon>
        <taxon>Bacillales</taxon>
        <taxon>Paenibacillaceae</taxon>
        <taxon>Ferviditalea</taxon>
    </lineage>
</organism>
<feature type="transmembrane region" description="Helical" evidence="11">
    <location>
        <begin position="12"/>
        <end position="31"/>
    </location>
</feature>